<organism evidence="1 2">
    <name type="scientific">Pseudooceanicola atlanticus</name>
    <dbReference type="NCBI Taxonomy" id="1461694"/>
    <lineage>
        <taxon>Bacteria</taxon>
        <taxon>Pseudomonadati</taxon>
        <taxon>Pseudomonadota</taxon>
        <taxon>Alphaproteobacteria</taxon>
        <taxon>Rhodobacterales</taxon>
        <taxon>Paracoccaceae</taxon>
        <taxon>Pseudooceanicola</taxon>
    </lineage>
</organism>
<evidence type="ECO:0000313" key="2">
    <source>
        <dbReference type="Proteomes" id="UP000030004"/>
    </source>
</evidence>
<dbReference type="EMBL" id="AQQX01000021">
    <property type="protein sequence ID" value="KGM46772.1"/>
    <property type="molecule type" value="Genomic_DNA"/>
</dbReference>
<gene>
    <name evidence="1" type="ORF">ATO9_21925</name>
</gene>
<dbReference type="eggNOG" id="ENOG50338H0">
    <property type="taxonomic scope" value="Bacteria"/>
</dbReference>
<protein>
    <submittedName>
        <fullName evidence="1">Uncharacterized protein</fullName>
    </submittedName>
</protein>
<sequence>MSIHSPDQHAFKRAAQALSKLPGASSLNACQTALAQASGHRDLHHLQALQAKTPHLTQASVVTQANIVSRLHRTSSLRIGDILDALTRTRFFGGSPDPEITLSVREALFATDYPDRRRHDIGAPCRVKAPGYDNARALLVERGEGPEGLTRVMIDHSIMTCVSREAPTHRAGRLFVPLRFWMPYGFWTEADGTKVLFSRDYCPLWRVQEGRAPVRDDPDRDVKFVKQEWYFDEGSFRGPVDTVMSRGFEILREHRVVSLPRLVEWFPECLATGRWISDLKRWPGGPEMVRAG</sequence>
<evidence type="ECO:0000313" key="1">
    <source>
        <dbReference type="EMBL" id="KGM46772.1"/>
    </source>
</evidence>
<dbReference type="OrthoDB" id="7871248at2"/>
<dbReference type="RefSeq" id="WP_043754434.1">
    <property type="nucleotide sequence ID" value="NZ_AQQX01000021.1"/>
</dbReference>
<accession>A0A0A0EC26</accession>
<dbReference type="Proteomes" id="UP000030004">
    <property type="component" value="Unassembled WGS sequence"/>
</dbReference>
<comment type="caution">
    <text evidence="1">The sequence shown here is derived from an EMBL/GenBank/DDBJ whole genome shotgun (WGS) entry which is preliminary data.</text>
</comment>
<proteinExistence type="predicted"/>
<reference evidence="1 2" key="1">
    <citation type="journal article" date="2015" name="Antonie Van Leeuwenhoek">
        <title>Pseudooceanicola atlanticus gen. nov. sp. nov., isolated from surface seawater of the Atlantic Ocean and reclassification of Oceanicola batsensis, Oceanicola marinus, Oceanicola nitratireducens, Oceanicola nanhaiensis, Oceanicola antarcticus and Oceanicola flagellatus, as Pseudooceanicola batsensis comb. nov., Pseudooceanicola marinus comb. nov., Pseudooceanicola nitratireducens comb. nov., Pseudooceanicola nanhaiensis comb. nov., Pseudooceanicola antarcticus comb. nov., and Pseudooceanicola flagellatus comb. nov.</title>
        <authorList>
            <person name="Lai Q."/>
            <person name="Li G."/>
            <person name="Liu X."/>
            <person name="Du Y."/>
            <person name="Sun F."/>
            <person name="Shao Z."/>
        </authorList>
    </citation>
    <scope>NUCLEOTIDE SEQUENCE [LARGE SCALE GENOMIC DNA]</scope>
    <source>
        <strain evidence="1 2">22II-s11g</strain>
    </source>
</reference>
<dbReference type="AlphaFoldDB" id="A0A0A0EC26"/>
<keyword evidence="2" id="KW-1185">Reference proteome</keyword>
<name>A0A0A0EC26_9RHOB</name>